<dbReference type="SUPFAM" id="SSF54909">
    <property type="entry name" value="Dimeric alpha+beta barrel"/>
    <property type="match status" value="1"/>
</dbReference>
<evidence type="ECO:0000313" key="1">
    <source>
        <dbReference type="EMBL" id="OWY31061.1"/>
    </source>
</evidence>
<dbReference type="InterPro" id="IPR011008">
    <property type="entry name" value="Dimeric_a/b-barrel"/>
</dbReference>
<dbReference type="RefSeq" id="WP_088749985.1">
    <property type="nucleotide sequence ID" value="NZ_NJGU01000001.1"/>
</dbReference>
<name>A0A246WWJ1_9BURK</name>
<dbReference type="Proteomes" id="UP000197596">
    <property type="component" value="Unassembled WGS sequence"/>
</dbReference>
<dbReference type="Pfam" id="PF16157">
    <property type="entry name" value="DUF4865"/>
    <property type="match status" value="1"/>
</dbReference>
<dbReference type="InterPro" id="IPR032349">
    <property type="entry name" value="DUF4865"/>
</dbReference>
<proteinExistence type="predicted"/>
<dbReference type="EMBL" id="NJGU01000001">
    <property type="protein sequence ID" value="OWY31061.1"/>
    <property type="molecule type" value="Genomic_DNA"/>
</dbReference>
<gene>
    <name evidence="1" type="ORF">CEJ42_03090</name>
</gene>
<evidence type="ECO:0000313" key="2">
    <source>
        <dbReference type="Proteomes" id="UP000197596"/>
    </source>
</evidence>
<dbReference type="AlphaFoldDB" id="A0A246WWJ1"/>
<protein>
    <recommendedName>
        <fullName evidence="3">DUF4865 domain-containing protein</fullName>
    </recommendedName>
</protein>
<organism evidence="1 2">
    <name type="scientific">Herbaspirillum robiniae</name>
    <dbReference type="NCBI Taxonomy" id="2014887"/>
    <lineage>
        <taxon>Bacteria</taxon>
        <taxon>Pseudomonadati</taxon>
        <taxon>Pseudomonadota</taxon>
        <taxon>Betaproteobacteria</taxon>
        <taxon>Burkholderiales</taxon>
        <taxon>Oxalobacteraceae</taxon>
        <taxon>Herbaspirillum</taxon>
    </lineage>
</organism>
<comment type="caution">
    <text evidence="1">The sequence shown here is derived from an EMBL/GenBank/DDBJ whole genome shotgun (WGS) entry which is preliminary data.</text>
</comment>
<sequence>MLAMQYGFDVEQAEAVRQRVKEIGSRFDQLPGLFMKAFLVADADAARPARYTPFYIWRDMDGMKDFMLSDSFRAVVAKYGRPSVSRWTELALTLGNSVSGRPLFAVQTLLDIPAGEDIGHRVKHSLDNIGLITQSPDLHSVYAGLDETSWQLMTISLWTARPPLPVEGRLYEVAHLSAPALAEK</sequence>
<accession>A0A246WWJ1</accession>
<evidence type="ECO:0008006" key="3">
    <source>
        <dbReference type="Google" id="ProtNLM"/>
    </source>
</evidence>
<reference evidence="1 2" key="1">
    <citation type="submission" date="2017-06" db="EMBL/GenBank/DDBJ databases">
        <title>Herbaspirillum phytohormonus sp. nov., isolated from the root nodule of Robinia pseudoacacia in lead-zinc mine.</title>
        <authorList>
            <person name="Fan M."/>
            <person name="Lin Y."/>
        </authorList>
    </citation>
    <scope>NUCLEOTIDE SEQUENCE [LARGE SCALE GENOMIC DNA]</scope>
    <source>
        <strain evidence="1 2">HZ10</strain>
    </source>
</reference>